<organism evidence="1">
    <name type="scientific">marine sediment metagenome</name>
    <dbReference type="NCBI Taxonomy" id="412755"/>
    <lineage>
        <taxon>unclassified sequences</taxon>
        <taxon>metagenomes</taxon>
        <taxon>ecological metagenomes</taxon>
    </lineage>
</organism>
<dbReference type="AlphaFoldDB" id="X0XXE6"/>
<reference evidence="1" key="1">
    <citation type="journal article" date="2014" name="Front. Microbiol.">
        <title>High frequency of phylogenetically diverse reductive dehalogenase-homologous genes in deep subseafloor sedimentary metagenomes.</title>
        <authorList>
            <person name="Kawai M."/>
            <person name="Futagami T."/>
            <person name="Toyoda A."/>
            <person name="Takaki Y."/>
            <person name="Nishi S."/>
            <person name="Hori S."/>
            <person name="Arai W."/>
            <person name="Tsubouchi T."/>
            <person name="Morono Y."/>
            <person name="Uchiyama I."/>
            <person name="Ito T."/>
            <person name="Fujiyama A."/>
            <person name="Inagaki F."/>
            <person name="Takami H."/>
        </authorList>
    </citation>
    <scope>NUCLEOTIDE SEQUENCE</scope>
    <source>
        <strain evidence="1">Expedition CK06-06</strain>
    </source>
</reference>
<name>X0XXE6_9ZZZZ</name>
<gene>
    <name evidence="1" type="ORF">S01H1_67893</name>
</gene>
<sequence length="60" mass="6563">MNLYFNPPEADKPAINTADRGFISLRLIDSPTLGAIMDISIDTPLLCGGVVHFFTVLIEK</sequence>
<accession>X0XXE6</accession>
<evidence type="ECO:0000313" key="1">
    <source>
        <dbReference type="EMBL" id="GAG41258.1"/>
    </source>
</evidence>
<protein>
    <submittedName>
        <fullName evidence="1">Uncharacterized protein</fullName>
    </submittedName>
</protein>
<proteinExistence type="predicted"/>
<comment type="caution">
    <text evidence="1">The sequence shown here is derived from an EMBL/GenBank/DDBJ whole genome shotgun (WGS) entry which is preliminary data.</text>
</comment>
<dbReference type="EMBL" id="BARS01044989">
    <property type="protein sequence ID" value="GAG41258.1"/>
    <property type="molecule type" value="Genomic_DNA"/>
</dbReference>